<keyword evidence="3" id="KW-0238">DNA-binding</keyword>
<dbReference type="InterPro" id="IPR052021">
    <property type="entry name" value="Type-I_RS_S_subunit"/>
</dbReference>
<organism evidence="5 6">
    <name type="scientific">Streptacidiphilus fuscans</name>
    <dbReference type="NCBI Taxonomy" id="2789292"/>
    <lineage>
        <taxon>Bacteria</taxon>
        <taxon>Bacillati</taxon>
        <taxon>Actinomycetota</taxon>
        <taxon>Actinomycetes</taxon>
        <taxon>Kitasatosporales</taxon>
        <taxon>Streptomycetaceae</taxon>
        <taxon>Streptacidiphilus</taxon>
    </lineage>
</organism>
<keyword evidence="2" id="KW-0680">Restriction system</keyword>
<proteinExistence type="inferred from homology"/>
<feature type="domain" description="Type I restriction modification DNA specificity" evidence="4">
    <location>
        <begin position="233"/>
        <end position="387"/>
    </location>
</feature>
<dbReference type="CDD" id="cd17248">
    <property type="entry name" value="RMtype1_S_AmiI-TRD2-CR2_like"/>
    <property type="match status" value="1"/>
</dbReference>
<comment type="caution">
    <text evidence="5">The sequence shown here is derived from an EMBL/GenBank/DDBJ whole genome shotgun (WGS) entry which is preliminary data.</text>
</comment>
<dbReference type="GO" id="GO:0004519">
    <property type="term" value="F:endonuclease activity"/>
    <property type="evidence" value="ECO:0007669"/>
    <property type="project" value="UniProtKB-KW"/>
</dbReference>
<dbReference type="Pfam" id="PF01420">
    <property type="entry name" value="Methylase_S"/>
    <property type="match status" value="2"/>
</dbReference>
<dbReference type="InterPro" id="IPR000055">
    <property type="entry name" value="Restrct_endonuc_typeI_TRD"/>
</dbReference>
<evidence type="ECO:0000313" key="6">
    <source>
        <dbReference type="Proteomes" id="UP000657385"/>
    </source>
</evidence>
<dbReference type="Proteomes" id="UP000657385">
    <property type="component" value="Unassembled WGS sequence"/>
</dbReference>
<evidence type="ECO:0000313" key="5">
    <source>
        <dbReference type="EMBL" id="MBF9072239.1"/>
    </source>
</evidence>
<dbReference type="AlphaFoldDB" id="A0A931B6Y4"/>
<sequence>MSSVLGISLPADWLAVPLKHLTQLLNRGTAPDYAEDGVIYAVSQAANQEAGLDWSRTRYHAFSGDPRKIKGYLHAGDVLVNSTGTGTLGRVGYFTGAPEGAHAVADGHLTVARTHGARLDSRYLYYWLACRPFQEYVLAALAVGATNQIELNRDRLGSALVPLPPLAEQRGIADFLDAETSRLDRLAAVEARLVERLAERREASVIAAVSGRHVAAPRRDTRVPWLDSLPEVWDEAGLSLLARMGSGHTPSRSRPEWWQDCTIPWITTGEVKQVRNDRIEKLYRTREKISQLGMENSAAELRPAGTVFLCRTASAGYSGIMGLDMATSQDFATWTCGPRLSPEFLLWCLRAMRRDLLGRLAMGSTHKTIYVPDLQMLRVPLPPLGEQLDAVASIRAETARIDSLVDKVTRQLDLLAERRQALITAAVTGQFDVSTASGRGIDVS</sequence>
<evidence type="ECO:0000259" key="4">
    <source>
        <dbReference type="Pfam" id="PF01420"/>
    </source>
</evidence>
<keyword evidence="5" id="KW-0540">Nuclease</keyword>
<dbReference type="SUPFAM" id="SSF116734">
    <property type="entry name" value="DNA methylase specificity domain"/>
    <property type="match status" value="2"/>
</dbReference>
<dbReference type="InterPro" id="IPR044946">
    <property type="entry name" value="Restrct_endonuc_typeI_TRD_sf"/>
</dbReference>
<evidence type="ECO:0000256" key="1">
    <source>
        <dbReference type="ARBA" id="ARBA00010923"/>
    </source>
</evidence>
<keyword evidence="6" id="KW-1185">Reference proteome</keyword>
<dbReference type="RefSeq" id="WP_196197401.1">
    <property type="nucleotide sequence ID" value="NZ_JADPRT010000015.1"/>
</dbReference>
<evidence type="ECO:0000256" key="3">
    <source>
        <dbReference type="ARBA" id="ARBA00023125"/>
    </source>
</evidence>
<keyword evidence="5" id="KW-0378">Hydrolase</keyword>
<dbReference type="PANTHER" id="PTHR30408">
    <property type="entry name" value="TYPE-1 RESTRICTION ENZYME ECOKI SPECIFICITY PROTEIN"/>
    <property type="match status" value="1"/>
</dbReference>
<dbReference type="Gene3D" id="3.90.220.20">
    <property type="entry name" value="DNA methylase specificity domains"/>
    <property type="match status" value="2"/>
</dbReference>
<reference evidence="5" key="1">
    <citation type="submission" date="2020-11" db="EMBL/GenBank/DDBJ databases">
        <title>Isolation and identification of active actinomycetes.</title>
        <authorList>
            <person name="Yu B."/>
        </authorList>
    </citation>
    <scope>NUCLEOTIDE SEQUENCE</scope>
    <source>
        <strain evidence="5">NEAU-YB345</strain>
    </source>
</reference>
<comment type="similarity">
    <text evidence="1">Belongs to the type-I restriction system S methylase family.</text>
</comment>
<accession>A0A931B6Y4</accession>
<feature type="domain" description="Type I restriction modification DNA specificity" evidence="4">
    <location>
        <begin position="65"/>
        <end position="178"/>
    </location>
</feature>
<dbReference type="GO" id="GO:0003677">
    <property type="term" value="F:DNA binding"/>
    <property type="evidence" value="ECO:0007669"/>
    <property type="project" value="UniProtKB-KW"/>
</dbReference>
<keyword evidence="5" id="KW-0255">Endonuclease</keyword>
<dbReference type="GO" id="GO:0009307">
    <property type="term" value="P:DNA restriction-modification system"/>
    <property type="evidence" value="ECO:0007669"/>
    <property type="project" value="UniProtKB-KW"/>
</dbReference>
<protein>
    <submittedName>
        <fullName evidence="5">Restriction endonuclease subunit S</fullName>
    </submittedName>
</protein>
<evidence type="ECO:0000256" key="2">
    <source>
        <dbReference type="ARBA" id="ARBA00022747"/>
    </source>
</evidence>
<dbReference type="EMBL" id="JADPRT010000015">
    <property type="protein sequence ID" value="MBF9072239.1"/>
    <property type="molecule type" value="Genomic_DNA"/>
</dbReference>
<gene>
    <name evidence="5" type="ORF">I2501_29855</name>
</gene>
<name>A0A931B6Y4_9ACTN</name>
<dbReference type="PANTHER" id="PTHR30408:SF12">
    <property type="entry name" value="TYPE I RESTRICTION ENZYME MJAVIII SPECIFICITY SUBUNIT"/>
    <property type="match status" value="1"/>
</dbReference>